<evidence type="ECO:0000313" key="2">
    <source>
        <dbReference type="EMBL" id="SVD20201.1"/>
    </source>
</evidence>
<dbReference type="EMBL" id="UINC01135817">
    <property type="protein sequence ID" value="SVD20201.1"/>
    <property type="molecule type" value="Genomic_DNA"/>
</dbReference>
<sequence length="213" mass="23757">VSALKKISPNLYQWSEFSVEKKLNFNGYYLICDGESVIIDPPVLADDDLQSLKNLIKENADSPLKAILLTNVHHERISETFKEILSVPVYIHENDVNGLGFQPDYTFVNGDQLFCGLKVIHLENQKSPGESAFYLEGQKKMFIGDALIGKIPGKLNMLPPEKFVDINEARKSLHVLGDFDFDCLLLGDGESILGAGKKTFEDFLSSSFIGKQT</sequence>
<dbReference type="Gene3D" id="3.60.15.10">
    <property type="entry name" value="Ribonuclease Z/Hydroxyacylglutathione hydrolase-like"/>
    <property type="match status" value="1"/>
</dbReference>
<evidence type="ECO:0000259" key="1">
    <source>
        <dbReference type="SMART" id="SM00849"/>
    </source>
</evidence>
<name>A0A382TFK4_9ZZZZ</name>
<dbReference type="SUPFAM" id="SSF56281">
    <property type="entry name" value="Metallo-hydrolase/oxidoreductase"/>
    <property type="match status" value="1"/>
</dbReference>
<dbReference type="Pfam" id="PF14597">
    <property type="entry name" value="Lactamase_B_5"/>
    <property type="match status" value="1"/>
</dbReference>
<dbReference type="InterPro" id="IPR001279">
    <property type="entry name" value="Metallo-B-lactamas"/>
</dbReference>
<reference evidence="2" key="1">
    <citation type="submission" date="2018-05" db="EMBL/GenBank/DDBJ databases">
        <authorList>
            <person name="Lanie J.A."/>
            <person name="Ng W.-L."/>
            <person name="Kazmierczak K.M."/>
            <person name="Andrzejewski T.M."/>
            <person name="Davidsen T.M."/>
            <person name="Wayne K.J."/>
            <person name="Tettelin H."/>
            <person name="Glass J.I."/>
            <person name="Rusch D."/>
            <person name="Podicherti R."/>
            <person name="Tsui H.-C.T."/>
            <person name="Winkler M.E."/>
        </authorList>
    </citation>
    <scope>NUCLEOTIDE SEQUENCE</scope>
</reference>
<feature type="domain" description="Metallo-beta-lactamase" evidence="1">
    <location>
        <begin position="25"/>
        <end position="188"/>
    </location>
</feature>
<organism evidence="2">
    <name type="scientific">marine metagenome</name>
    <dbReference type="NCBI Taxonomy" id="408172"/>
    <lineage>
        <taxon>unclassified sequences</taxon>
        <taxon>metagenomes</taxon>
        <taxon>ecological metagenomes</taxon>
    </lineage>
</organism>
<proteinExistence type="predicted"/>
<accession>A0A382TFK4</accession>
<dbReference type="SMART" id="SM00849">
    <property type="entry name" value="Lactamase_B"/>
    <property type="match status" value="1"/>
</dbReference>
<feature type="non-terminal residue" evidence="2">
    <location>
        <position position="1"/>
    </location>
</feature>
<dbReference type="InterPro" id="IPR036866">
    <property type="entry name" value="RibonucZ/Hydroxyglut_hydro"/>
</dbReference>
<gene>
    <name evidence="2" type="ORF">METZ01_LOCUS373055</name>
</gene>
<dbReference type="AlphaFoldDB" id="A0A382TFK4"/>
<protein>
    <recommendedName>
        <fullName evidence="1">Metallo-beta-lactamase domain-containing protein</fullName>
    </recommendedName>
</protein>